<keyword evidence="2" id="KW-0067">ATP-binding</keyword>
<sequence length="59" mass="6888">MDVLPISLSKGLEFDNVLIYDASEDNYSTERDQKILYTAISRGMKNLFITYKRKLSRLL</sequence>
<evidence type="ECO:0000313" key="3">
    <source>
        <dbReference type="Proteomes" id="UP001597285"/>
    </source>
</evidence>
<proteinExistence type="predicted"/>
<name>A0ABW4NMC5_9LACT</name>
<dbReference type="Proteomes" id="UP001597285">
    <property type="component" value="Unassembled WGS sequence"/>
</dbReference>
<dbReference type="SUPFAM" id="SSF52540">
    <property type="entry name" value="P-loop containing nucleoside triphosphate hydrolases"/>
    <property type="match status" value="1"/>
</dbReference>
<gene>
    <name evidence="2" type="ORF">ACFSBK_06885</name>
</gene>
<keyword evidence="2" id="KW-0547">Nucleotide-binding</keyword>
<dbReference type="RefSeq" id="WP_058918242.1">
    <property type="nucleotide sequence ID" value="NZ_JBHSQC010000025.1"/>
</dbReference>
<evidence type="ECO:0000313" key="2">
    <source>
        <dbReference type="EMBL" id="MFD1799574.1"/>
    </source>
</evidence>
<dbReference type="Gene3D" id="3.40.50.300">
    <property type="entry name" value="P-loop containing nucleotide triphosphate hydrolases"/>
    <property type="match status" value="1"/>
</dbReference>
<comment type="caution">
    <text evidence="2">The sequence shown here is derived from an EMBL/GenBank/DDBJ whole genome shotgun (WGS) entry which is preliminary data.</text>
</comment>
<dbReference type="InterPro" id="IPR027785">
    <property type="entry name" value="UvrD-like_helicase_C"/>
</dbReference>
<dbReference type="Pfam" id="PF13538">
    <property type="entry name" value="UvrD_C_2"/>
    <property type="match status" value="1"/>
</dbReference>
<feature type="domain" description="UvrD-like helicase C-terminal" evidence="1">
    <location>
        <begin position="3"/>
        <end position="49"/>
    </location>
</feature>
<dbReference type="InterPro" id="IPR027417">
    <property type="entry name" value="P-loop_NTPase"/>
</dbReference>
<dbReference type="EMBL" id="JBHUFF010000013">
    <property type="protein sequence ID" value="MFD1799574.1"/>
    <property type="molecule type" value="Genomic_DNA"/>
</dbReference>
<protein>
    <submittedName>
        <fullName evidence="2">ATP-binding domain-containing protein</fullName>
    </submittedName>
</protein>
<organism evidence="2 3">
    <name type="scientific">Carnobacterium antarcticum</name>
    <dbReference type="NCBI Taxonomy" id="2126436"/>
    <lineage>
        <taxon>Bacteria</taxon>
        <taxon>Bacillati</taxon>
        <taxon>Bacillota</taxon>
        <taxon>Bacilli</taxon>
        <taxon>Lactobacillales</taxon>
        <taxon>Carnobacteriaceae</taxon>
        <taxon>Carnobacterium</taxon>
    </lineage>
</organism>
<evidence type="ECO:0000259" key="1">
    <source>
        <dbReference type="Pfam" id="PF13538"/>
    </source>
</evidence>
<dbReference type="GO" id="GO:0005524">
    <property type="term" value="F:ATP binding"/>
    <property type="evidence" value="ECO:0007669"/>
    <property type="project" value="UniProtKB-KW"/>
</dbReference>
<keyword evidence="3" id="KW-1185">Reference proteome</keyword>
<accession>A0ABW4NMC5</accession>
<reference evidence="3" key="1">
    <citation type="journal article" date="2019" name="Int. J. Syst. Evol. Microbiol.">
        <title>The Global Catalogue of Microorganisms (GCM) 10K type strain sequencing project: providing services to taxonomists for standard genome sequencing and annotation.</title>
        <authorList>
            <consortium name="The Broad Institute Genomics Platform"/>
            <consortium name="The Broad Institute Genome Sequencing Center for Infectious Disease"/>
            <person name="Wu L."/>
            <person name="Ma J."/>
        </authorList>
    </citation>
    <scope>NUCLEOTIDE SEQUENCE [LARGE SCALE GENOMIC DNA]</scope>
    <source>
        <strain evidence="3">KCTC 42143</strain>
    </source>
</reference>